<keyword evidence="6" id="KW-1185">Reference proteome</keyword>
<dbReference type="Proteomes" id="UP000007799">
    <property type="component" value="Unassembled WGS sequence"/>
</dbReference>
<dbReference type="PANTHER" id="PTHR21292">
    <property type="entry name" value="EXOCYST COMPLEX COMPONENT SEC6-RELATED"/>
    <property type="match status" value="1"/>
</dbReference>
<comment type="similarity">
    <text evidence="1">Belongs to the SEC6 family.</text>
</comment>
<dbReference type="STRING" id="946362.F2U5I2"/>
<gene>
    <name evidence="5" type="ORF">PTSG_03829</name>
</gene>
<dbReference type="KEGG" id="sre:PTSG_03829"/>
<dbReference type="PANTHER" id="PTHR21292:SF1">
    <property type="entry name" value="EXOCYST COMPLEX COMPONENT 3"/>
    <property type="match status" value="1"/>
</dbReference>
<dbReference type="OrthoDB" id="10047020at2759"/>
<feature type="region of interest" description="Disordered" evidence="4">
    <location>
        <begin position="395"/>
        <end position="451"/>
    </location>
</feature>
<dbReference type="FunCoup" id="F2U5I2">
    <property type="interactions" value="1273"/>
</dbReference>
<organism evidence="6">
    <name type="scientific">Salpingoeca rosetta (strain ATCC 50818 / BSB-021)</name>
    <dbReference type="NCBI Taxonomy" id="946362"/>
    <lineage>
        <taxon>Eukaryota</taxon>
        <taxon>Choanoflagellata</taxon>
        <taxon>Craspedida</taxon>
        <taxon>Salpingoecidae</taxon>
        <taxon>Salpingoeca</taxon>
    </lineage>
</organism>
<evidence type="ECO:0000256" key="1">
    <source>
        <dbReference type="ARBA" id="ARBA00009447"/>
    </source>
</evidence>
<evidence type="ECO:0000313" key="6">
    <source>
        <dbReference type="Proteomes" id="UP000007799"/>
    </source>
</evidence>
<proteinExistence type="inferred from homology"/>
<feature type="region of interest" description="Disordered" evidence="4">
    <location>
        <begin position="761"/>
        <end position="781"/>
    </location>
</feature>
<dbReference type="InterPro" id="IPR010326">
    <property type="entry name" value="EXOC3/Sec6"/>
</dbReference>
<dbReference type="GO" id="GO:0006887">
    <property type="term" value="P:exocytosis"/>
    <property type="evidence" value="ECO:0007669"/>
    <property type="project" value="UniProtKB-KW"/>
</dbReference>
<dbReference type="GO" id="GO:0000149">
    <property type="term" value="F:SNARE binding"/>
    <property type="evidence" value="ECO:0007669"/>
    <property type="project" value="TreeGrafter"/>
</dbReference>
<reference evidence="5" key="1">
    <citation type="submission" date="2009-08" db="EMBL/GenBank/DDBJ databases">
        <title>Annotation of Salpingoeca rosetta.</title>
        <authorList>
            <consortium name="The Broad Institute Genome Sequencing Platform"/>
            <person name="Russ C."/>
            <person name="Cuomo C."/>
            <person name="Burger G."/>
            <person name="Gray M.W."/>
            <person name="Holland P.W.H."/>
            <person name="King N."/>
            <person name="Lang F.B.F."/>
            <person name="Roger A.J."/>
            <person name="Ruiz-Trillo I."/>
            <person name="Young S.K."/>
            <person name="Zeng Q."/>
            <person name="Gargeya S."/>
            <person name="Alvarado L."/>
            <person name="Berlin A."/>
            <person name="Chapman S.B."/>
            <person name="Chen Z."/>
            <person name="Freedman E."/>
            <person name="Gellesch M."/>
            <person name="Goldberg J."/>
            <person name="Griggs A."/>
            <person name="Gujja S."/>
            <person name="Heilman E."/>
            <person name="Heiman D."/>
            <person name="Howarth C."/>
            <person name="Mehta T."/>
            <person name="Neiman D."/>
            <person name="Pearson M."/>
            <person name="Roberts A."/>
            <person name="Saif S."/>
            <person name="Shea T."/>
            <person name="Shenoy N."/>
            <person name="Sisk P."/>
            <person name="Stolte C."/>
            <person name="Sykes S."/>
            <person name="White J."/>
            <person name="Yandava C."/>
            <person name="Haas B."/>
            <person name="Nusbaum C."/>
            <person name="Birren B."/>
        </authorList>
    </citation>
    <scope>NUCLEOTIDE SEQUENCE [LARGE SCALE GENOMIC DNA]</scope>
    <source>
        <strain evidence="5">ATCC 50818</strain>
    </source>
</reference>
<protein>
    <submittedName>
        <fullName evidence="5">Uncharacterized protein</fullName>
    </submittedName>
</protein>
<dbReference type="GeneID" id="16076142"/>
<dbReference type="InParanoid" id="F2U5I2"/>
<evidence type="ECO:0000256" key="3">
    <source>
        <dbReference type="ARBA" id="ARBA00022483"/>
    </source>
</evidence>
<evidence type="ECO:0000313" key="5">
    <source>
        <dbReference type="EMBL" id="EGD83198.1"/>
    </source>
</evidence>
<dbReference type="Pfam" id="PF06046">
    <property type="entry name" value="Sec6"/>
    <property type="match status" value="1"/>
</dbReference>
<dbReference type="Gene3D" id="1.10.357.70">
    <property type="entry name" value="Exocyst complex component Sec6, C-terminal domain"/>
    <property type="match status" value="1"/>
</dbReference>
<accession>F2U5I2</accession>
<dbReference type="Gene3D" id="1.10.357.50">
    <property type="match status" value="1"/>
</dbReference>
<keyword evidence="2" id="KW-0813">Transport</keyword>
<sequence length="799" mass="92253">MAEDEVAGVLERAHRHVAQAVQQSADDLTHVEQLRLRALRKRAAIESRLKTAVQSQISDVYEGMDLLQRCLRDLDSVQTSVDESEHLLGTCEELIHHAAQARVLSDSRNRMRSTMEQLDQIFNVPDDVQELENMLKEDPPNLLLAHQKLMHLERCMEHVQSKIKNTSVRPSDARAIDEYFQGVRVVSAKLQQHVFFVAHDPLALVKTDPALLVSALRIIMREEKLDREAAPNTPNRPKNLKEKYMEKLGLQIESSFDSKLFAQGSVYRFLEAFRSFYFTDLIVAQQRLPECFPPEIDIFNFYLNHYHDRLCFMTEQLRAHADVSPNDIMLLLNWVPEYKQDMSTQLGIEVSRFSQQLLGVEQDDLRDTYLEMLKSKLSEWVANLVASDVRVWKGIPRHKGPSPPGNMKREDSGAGEQSAHEEGQAGGVEGEAVEEEEEEEEDRSEPPLKANGLYVTDTPVILFQMIERQIDVAFQRGGGGLFAAQVLEECYRAIKEFHQGYESALSEVQAEYTGEEAKPHPRYLVEHMMAVVNNFHRSRNYMSQVLTKIEAHYPRHAPEYMRAESQVHEELDPGFSQLATRGVGLLLELMFVDLNHIYADLFVLKWLRSRKALKRILATLEDYCTDFQEHLNPRHFHLLMTNVYKRTVIQYLRALMTKRYRPKDEQDRETFARCFREELEMLRDFFQQFDIVTDSTGRDPTMALVYIHQMLDVSPGVIKMSFLKMRSEFPGFTHHHLETILNIRDDFSSKEARTFIRDTVIGKKKGKGDPPEPTEQDVQDSSFFVHVPVSTSTNFAVRD</sequence>
<dbReference type="AlphaFoldDB" id="F2U5I2"/>
<dbReference type="InterPro" id="IPR042532">
    <property type="entry name" value="EXOC3/Sec6_C"/>
</dbReference>
<dbReference type="EMBL" id="GL832962">
    <property type="protein sequence ID" value="EGD83198.1"/>
    <property type="molecule type" value="Genomic_DNA"/>
</dbReference>
<evidence type="ECO:0000256" key="4">
    <source>
        <dbReference type="SAM" id="MobiDB-lite"/>
    </source>
</evidence>
<evidence type="ECO:0000256" key="2">
    <source>
        <dbReference type="ARBA" id="ARBA00022448"/>
    </source>
</evidence>
<dbReference type="RefSeq" id="XP_004995562.1">
    <property type="nucleotide sequence ID" value="XM_004995505.1"/>
</dbReference>
<name>F2U5I2_SALR5</name>
<dbReference type="eggNOG" id="KOG2286">
    <property type="taxonomic scope" value="Eukaryota"/>
</dbReference>
<feature type="compositionally biased region" description="Basic and acidic residues" evidence="4">
    <location>
        <begin position="407"/>
        <end position="423"/>
    </location>
</feature>
<feature type="compositionally biased region" description="Acidic residues" evidence="4">
    <location>
        <begin position="431"/>
        <end position="443"/>
    </location>
</feature>
<keyword evidence="3" id="KW-0268">Exocytosis</keyword>
<dbReference type="GO" id="GO:0000145">
    <property type="term" value="C:exocyst"/>
    <property type="evidence" value="ECO:0007669"/>
    <property type="project" value="InterPro"/>
</dbReference>
<dbReference type="GO" id="GO:0051601">
    <property type="term" value="P:exocyst localization"/>
    <property type="evidence" value="ECO:0007669"/>
    <property type="project" value="TreeGrafter"/>
</dbReference>